<dbReference type="AlphaFoldDB" id="A0A9W6EY23"/>
<evidence type="ECO:0000313" key="3">
    <source>
        <dbReference type="Proteomes" id="UP001165080"/>
    </source>
</evidence>
<name>A0A9W6EY23_9CHLO</name>
<feature type="compositionally biased region" description="Low complexity" evidence="1">
    <location>
        <begin position="10"/>
        <end position="23"/>
    </location>
</feature>
<feature type="region of interest" description="Disordered" evidence="1">
    <location>
        <begin position="284"/>
        <end position="322"/>
    </location>
</feature>
<comment type="caution">
    <text evidence="2">The sequence shown here is derived from an EMBL/GenBank/DDBJ whole genome shotgun (WGS) entry which is preliminary data.</text>
</comment>
<organism evidence="2 3">
    <name type="scientific">Pleodorina starrii</name>
    <dbReference type="NCBI Taxonomy" id="330485"/>
    <lineage>
        <taxon>Eukaryota</taxon>
        <taxon>Viridiplantae</taxon>
        <taxon>Chlorophyta</taxon>
        <taxon>core chlorophytes</taxon>
        <taxon>Chlorophyceae</taxon>
        <taxon>CS clade</taxon>
        <taxon>Chlamydomonadales</taxon>
        <taxon>Volvocaceae</taxon>
        <taxon>Pleodorina</taxon>
    </lineage>
</organism>
<accession>A0A9W6EY23</accession>
<sequence>MALSLSSCPRVSTASRRPATRRAMAPTVVVKALSLQEASDWFAKAFVRIFSPDDSKVDHYPSNAWTGRINRTKKPFKDGFASNAPLPPSSALEPTEDATGYVEDAVKGVVAGFPKTDEAEPKWTGATTVSMFCLPYRVATHAFFVFCVAPTAHRTKRPSAGREVPGALYVRIRSRDPPQRFSSGLPIPSVVARSGARQASPGPFLRAPRPCANIFERKPPRPVAPRPRRPAIPPHPGPMYRPPSFDPSRLLCSRFGVSSRLCALVPWSHPLAAAAAAPAVRPGAARCTSRRTSATPARGSTPSGTRECQSYTSGGAGLGSRC</sequence>
<protein>
    <submittedName>
        <fullName evidence="2">Uncharacterized protein</fullName>
    </submittedName>
</protein>
<reference evidence="2 3" key="1">
    <citation type="journal article" date="2023" name="Commun. Biol.">
        <title>Reorganization of the ancestral sex-determining regions during the evolution of trioecy in Pleodorina starrii.</title>
        <authorList>
            <person name="Takahashi K."/>
            <person name="Suzuki S."/>
            <person name="Kawai-Toyooka H."/>
            <person name="Yamamoto K."/>
            <person name="Hamaji T."/>
            <person name="Ootsuki R."/>
            <person name="Yamaguchi H."/>
            <person name="Kawachi M."/>
            <person name="Higashiyama T."/>
            <person name="Nozaki H."/>
        </authorList>
    </citation>
    <scope>NUCLEOTIDE SEQUENCE [LARGE SCALE GENOMIC DNA]</scope>
    <source>
        <strain evidence="2 3">NIES-4479</strain>
    </source>
</reference>
<dbReference type="Proteomes" id="UP001165080">
    <property type="component" value="Unassembled WGS sequence"/>
</dbReference>
<feature type="compositionally biased region" description="Pro residues" evidence="1">
    <location>
        <begin position="221"/>
        <end position="242"/>
    </location>
</feature>
<proteinExistence type="predicted"/>
<evidence type="ECO:0000313" key="2">
    <source>
        <dbReference type="EMBL" id="GLC48631.1"/>
    </source>
</evidence>
<dbReference type="EMBL" id="BRXU01000001">
    <property type="protein sequence ID" value="GLC48631.1"/>
    <property type="molecule type" value="Genomic_DNA"/>
</dbReference>
<feature type="region of interest" description="Disordered" evidence="1">
    <location>
        <begin position="215"/>
        <end position="242"/>
    </location>
</feature>
<feature type="compositionally biased region" description="Polar residues" evidence="1">
    <location>
        <begin position="290"/>
        <end position="313"/>
    </location>
</feature>
<feature type="region of interest" description="Disordered" evidence="1">
    <location>
        <begin position="1"/>
        <end position="23"/>
    </location>
</feature>
<evidence type="ECO:0000256" key="1">
    <source>
        <dbReference type="SAM" id="MobiDB-lite"/>
    </source>
</evidence>
<keyword evidence="3" id="KW-1185">Reference proteome</keyword>
<gene>
    <name evidence="2" type="primary">PLESTB000190</name>
    <name evidence="2" type="ORF">PLESTB_000119600</name>
</gene>